<dbReference type="SMART" id="SM00382">
    <property type="entry name" value="AAA"/>
    <property type="match status" value="2"/>
</dbReference>
<dbReference type="PANTHER" id="PTHR42855:SF2">
    <property type="entry name" value="DRUG RESISTANCE ABC TRANSPORTER,ATP-BINDING PROTEIN"/>
    <property type="match status" value="1"/>
</dbReference>
<feature type="domain" description="ABC transporter" evidence="3">
    <location>
        <begin position="307"/>
        <end position="532"/>
    </location>
</feature>
<evidence type="ECO:0000256" key="2">
    <source>
        <dbReference type="ARBA" id="ARBA00022840"/>
    </source>
</evidence>
<dbReference type="Pfam" id="PF12848">
    <property type="entry name" value="ABC_tran_Xtn"/>
    <property type="match status" value="1"/>
</dbReference>
<organism evidence="4 5">
    <name type="scientific">Alicyclobacillus fodiniaquatilis</name>
    <dbReference type="NCBI Taxonomy" id="1661150"/>
    <lineage>
        <taxon>Bacteria</taxon>
        <taxon>Bacillati</taxon>
        <taxon>Bacillota</taxon>
        <taxon>Bacilli</taxon>
        <taxon>Bacillales</taxon>
        <taxon>Alicyclobacillaceae</taxon>
        <taxon>Alicyclobacillus</taxon>
    </lineage>
</organism>
<dbReference type="PANTHER" id="PTHR42855">
    <property type="entry name" value="ABC TRANSPORTER ATP-BINDING SUBUNIT"/>
    <property type="match status" value="1"/>
</dbReference>
<evidence type="ECO:0000313" key="5">
    <source>
        <dbReference type="Proteomes" id="UP001597079"/>
    </source>
</evidence>
<comment type="caution">
    <text evidence="4">The sequence shown here is derived from an EMBL/GenBank/DDBJ whole genome shotgun (WGS) entry which is preliminary data.</text>
</comment>
<dbReference type="NCBIfam" id="NF000355">
    <property type="entry name" value="ribo_prot_ABC_F"/>
    <property type="match status" value="1"/>
</dbReference>
<dbReference type="SUPFAM" id="SSF52540">
    <property type="entry name" value="P-loop containing nucleoside triphosphate hydrolases"/>
    <property type="match status" value="2"/>
</dbReference>
<proteinExistence type="predicted"/>
<protein>
    <submittedName>
        <fullName evidence="4">Ribosomal protection-like ABC-F family protein</fullName>
    </submittedName>
</protein>
<feature type="domain" description="ABC transporter" evidence="3">
    <location>
        <begin position="7"/>
        <end position="221"/>
    </location>
</feature>
<dbReference type="InterPro" id="IPR003593">
    <property type="entry name" value="AAA+_ATPase"/>
</dbReference>
<keyword evidence="2" id="KW-0067">ATP-binding</keyword>
<dbReference type="InterPro" id="IPR051309">
    <property type="entry name" value="ABCF_ATPase"/>
</dbReference>
<keyword evidence="1" id="KW-0547">Nucleotide-binding</keyword>
<dbReference type="InterPro" id="IPR027417">
    <property type="entry name" value="P-loop_NTPase"/>
</dbReference>
<dbReference type="InterPro" id="IPR032781">
    <property type="entry name" value="ABC_tran_Xtn"/>
</dbReference>
<dbReference type="Gene3D" id="3.40.50.300">
    <property type="entry name" value="P-loop containing nucleotide triphosphate hydrolases"/>
    <property type="match status" value="2"/>
</dbReference>
<evidence type="ECO:0000256" key="1">
    <source>
        <dbReference type="ARBA" id="ARBA00022741"/>
    </source>
</evidence>
<dbReference type="InterPro" id="IPR003439">
    <property type="entry name" value="ABC_transporter-like_ATP-bd"/>
</dbReference>
<evidence type="ECO:0000259" key="3">
    <source>
        <dbReference type="PROSITE" id="PS50893"/>
    </source>
</evidence>
<dbReference type="RefSeq" id="WP_377942293.1">
    <property type="nucleotide sequence ID" value="NZ_JBHUCX010000020.1"/>
</dbReference>
<dbReference type="CDD" id="cd03221">
    <property type="entry name" value="ABCF_EF-3"/>
    <property type="match status" value="2"/>
</dbReference>
<keyword evidence="5" id="KW-1185">Reference proteome</keyword>
<dbReference type="Proteomes" id="UP001597079">
    <property type="component" value="Unassembled WGS sequence"/>
</dbReference>
<gene>
    <name evidence="4" type="primary">abc-f</name>
    <name evidence="4" type="ORF">ACFSB2_06850</name>
</gene>
<name>A0ABW4JGE7_9BACL</name>
<dbReference type="PROSITE" id="PS00211">
    <property type="entry name" value="ABC_TRANSPORTER_1"/>
    <property type="match status" value="2"/>
</dbReference>
<dbReference type="EMBL" id="JBHUCX010000020">
    <property type="protein sequence ID" value="MFD1674423.1"/>
    <property type="molecule type" value="Genomic_DNA"/>
</dbReference>
<dbReference type="Pfam" id="PF00005">
    <property type="entry name" value="ABC_tran"/>
    <property type="match status" value="2"/>
</dbReference>
<dbReference type="InterPro" id="IPR017871">
    <property type="entry name" value="ABC_transporter-like_CS"/>
</dbReference>
<dbReference type="PROSITE" id="PS50893">
    <property type="entry name" value="ABC_TRANSPORTER_2"/>
    <property type="match status" value="2"/>
</dbReference>
<reference evidence="5" key="1">
    <citation type="journal article" date="2019" name="Int. J. Syst. Evol. Microbiol.">
        <title>The Global Catalogue of Microorganisms (GCM) 10K type strain sequencing project: providing services to taxonomists for standard genome sequencing and annotation.</title>
        <authorList>
            <consortium name="The Broad Institute Genomics Platform"/>
            <consortium name="The Broad Institute Genome Sequencing Center for Infectious Disease"/>
            <person name="Wu L."/>
            <person name="Ma J."/>
        </authorList>
    </citation>
    <scope>NUCLEOTIDE SEQUENCE [LARGE SCALE GENOMIC DNA]</scope>
    <source>
        <strain evidence="5">CGMCC 1.12286</strain>
    </source>
</reference>
<accession>A0ABW4JGE7</accession>
<sequence>MTAKILLSCRSISKDFAERNILKNVNLDIAEGERIGLVGVNGAGKTTLANILVGTIQPDGGHLIQARQGIQIGYLLQSTAYTTNHFAQMLHEQDDVKQIEEFLKICSTLGLQQVQDWDAKRFQGLSGGEKTKLALANIWMTKPDLLIMDEPTNHLDFQAVEWLIAEMAAFQGALLNISHNRYFLDRSVQRIIELDGGEIRTYAGNYTFYREEKARQYESQLHQYNVEKKRQAQIEAEINQLQNWSEKAHRTAGKKGTAAERRQMGLREFERVKAKKMDKQVKSKLKRLESMRTNGVAKPQQEQQIYFQFDDASKHGRSLIEAREIEIGYHHCPLIRDSSFTVLRGERVGIIGKNGSGKTTLLRILLGQLSVQEGEIWVSPSAKMAYLSQDVNDLAAEDTIAQLLEQATAQERTEMRTLLANMGFAQSMFQNDIRTFSLGEQTRLKIAMFISQANNILILDEPTNHLDLHSREQLERTLETYRGTLLLVTHDRYMLERLCNKLLVFEHGQIRKFEGSFQEYTQKLDSPARQRNKRTNDKANQQEELIVLENRIAYVLGQLSQLTSVDPAYAKFDAEAKQLMQQKRELTARS</sequence>
<evidence type="ECO:0000313" key="4">
    <source>
        <dbReference type="EMBL" id="MFD1674423.1"/>
    </source>
</evidence>